<dbReference type="Proteomes" id="UP001160499">
    <property type="component" value="Unassembled WGS sequence"/>
</dbReference>
<reference evidence="2 3" key="1">
    <citation type="submission" date="2023-04" db="EMBL/GenBank/DDBJ databases">
        <title>Forest soil microbial communities from Buena Vista Peninsula, Colon Province, Panama.</title>
        <authorList>
            <person name="Bouskill N."/>
        </authorList>
    </citation>
    <scope>NUCLEOTIDE SEQUENCE [LARGE SCALE GENOMIC DNA]</scope>
    <source>
        <strain evidence="2 3">GGS1</strain>
    </source>
</reference>
<evidence type="ECO:0008006" key="4">
    <source>
        <dbReference type="Google" id="ProtNLM"/>
    </source>
</evidence>
<feature type="region of interest" description="Disordered" evidence="1">
    <location>
        <begin position="66"/>
        <end position="98"/>
    </location>
</feature>
<gene>
    <name evidence="2" type="ORF">M2283_003192</name>
</gene>
<comment type="caution">
    <text evidence="2">The sequence shown here is derived from an EMBL/GenBank/DDBJ whole genome shotgun (WGS) entry which is preliminary data.</text>
</comment>
<dbReference type="RefSeq" id="WP_280876845.1">
    <property type="nucleotide sequence ID" value="NZ_JARXVH010000004.1"/>
</dbReference>
<dbReference type="InterPro" id="IPR044918">
    <property type="entry name" value="DUF3349_helical"/>
</dbReference>
<feature type="compositionally biased region" description="Basic and acidic residues" evidence="1">
    <location>
        <begin position="73"/>
        <end position="85"/>
    </location>
</feature>
<name>A0ABT6LHW1_9ACTN</name>
<evidence type="ECO:0000313" key="2">
    <source>
        <dbReference type="EMBL" id="MDH6215888.1"/>
    </source>
</evidence>
<dbReference type="Gene3D" id="1.10.150.430">
    <property type="entry name" value="DUF3349, helical bundle"/>
    <property type="match status" value="1"/>
</dbReference>
<proteinExistence type="predicted"/>
<organism evidence="2 3">
    <name type="scientific">Streptomyces pseudovenezuelae</name>
    <dbReference type="NCBI Taxonomy" id="67350"/>
    <lineage>
        <taxon>Bacteria</taxon>
        <taxon>Bacillati</taxon>
        <taxon>Actinomycetota</taxon>
        <taxon>Actinomycetes</taxon>
        <taxon>Kitasatosporales</taxon>
        <taxon>Streptomycetaceae</taxon>
        <taxon>Streptomyces</taxon>
        <taxon>Streptomyces aurantiacus group</taxon>
    </lineage>
</organism>
<keyword evidence="3" id="KW-1185">Reference proteome</keyword>
<sequence>MDLDPCLAEIVDQLRRVFPAGVREGDADYGALLVVLSDLLSERNLGVVVETAFGLDRHVVRNRAAGALSSRKPPAEEAERLKERMTGGGWYLEDDEEG</sequence>
<dbReference type="EMBL" id="JARXVH010000004">
    <property type="protein sequence ID" value="MDH6215888.1"/>
    <property type="molecule type" value="Genomic_DNA"/>
</dbReference>
<evidence type="ECO:0000313" key="3">
    <source>
        <dbReference type="Proteomes" id="UP001160499"/>
    </source>
</evidence>
<accession>A0ABT6LHW1</accession>
<protein>
    <recommendedName>
        <fullName evidence="4">DUF3349 domain-containing protein</fullName>
    </recommendedName>
</protein>
<evidence type="ECO:0000256" key="1">
    <source>
        <dbReference type="SAM" id="MobiDB-lite"/>
    </source>
</evidence>